<reference evidence="1" key="1">
    <citation type="journal article" date="2025" name="Int. J. Syst. Evol. Microbiol.">
        <title>Streptomyces citrinus sp. nov., with yellow diffusible pigment.</title>
        <authorList>
            <person name="He Y."/>
            <person name="Yang E."/>
            <person name="Xu J."/>
            <person name="Sun Y."/>
            <person name="Sun L."/>
        </authorList>
    </citation>
    <scope>NUCLEOTIDE SEQUENCE</scope>
    <source>
        <strain evidence="1">Q6</strain>
    </source>
</reference>
<accession>A0ACD5AE92</accession>
<protein>
    <submittedName>
        <fullName evidence="1">Uncharacterized protein</fullName>
    </submittedName>
</protein>
<evidence type="ECO:0000313" key="1">
    <source>
        <dbReference type="EMBL" id="WWQ65403.1"/>
    </source>
</evidence>
<proteinExistence type="predicted"/>
<sequence length="159" mass="17823">MTCGLDVDGWGWINFNGRGLLMHDIDGESVPCPHARPIDWATGDELPPIAPATLTATEWITSLYLSDYVAKSRPTVAALAVLITQGLNRSGFPQVAEKAAQLREFWEHCENDTDTCAVWDTYNQRFDRTRAFQSSYEIERNWRALNREFAATAAEEVAA</sequence>
<name>A0ACD5AE92_9ACTN</name>
<dbReference type="EMBL" id="CP146022">
    <property type="protein sequence ID" value="WWQ65403.1"/>
    <property type="molecule type" value="Genomic_DNA"/>
</dbReference>
<dbReference type="Proteomes" id="UP001432251">
    <property type="component" value="Chromosome"/>
</dbReference>
<organism evidence="1 2">
    <name type="scientific">Streptomyces citrinus</name>
    <dbReference type="NCBI Taxonomy" id="3118173"/>
    <lineage>
        <taxon>Bacteria</taxon>
        <taxon>Bacillati</taxon>
        <taxon>Actinomycetota</taxon>
        <taxon>Actinomycetes</taxon>
        <taxon>Kitasatosporales</taxon>
        <taxon>Streptomycetaceae</taxon>
        <taxon>Streptomyces</taxon>
    </lineage>
</organism>
<keyword evidence="2" id="KW-1185">Reference proteome</keyword>
<evidence type="ECO:0000313" key="2">
    <source>
        <dbReference type="Proteomes" id="UP001432251"/>
    </source>
</evidence>
<gene>
    <name evidence="1" type="ORF">V2W30_20140</name>
</gene>